<dbReference type="AlphaFoldDB" id="A0A367YC80"/>
<name>A0A367YC80_9ASCO</name>
<feature type="region of interest" description="Disordered" evidence="1">
    <location>
        <begin position="241"/>
        <end position="260"/>
    </location>
</feature>
<sequence length="278" mass="32030">MDAISLRVKHAVGDNEEEFCELEEAVRKAAALKPPGKLLGRKLLRYISENGRFMDMDLGQEIRIVEEPQDSGVSTQEIISYAQENNYEIAVDKIKVSPGQWHELLSYMHDIFAGIESDPRYKIDEFVTDLSLKNDEIAHAFTTHRKGMVRKMVGRPTVLVLFKYVMDCVVAKYAKLELPPFEALDIDLDYEVSLEFYGWAMAREKYVTKELRRQELNVILEVDRAAARRRAEVIASLTPKRRHLESGNTSPKRQKLDNKEVDNREVDITHVYEQNGTL</sequence>
<dbReference type="EMBL" id="QLNQ01000024">
    <property type="protein sequence ID" value="RCK63417.1"/>
    <property type="molecule type" value="Genomic_DNA"/>
</dbReference>
<accession>A0A367YC80</accession>
<evidence type="ECO:0000313" key="2">
    <source>
        <dbReference type="EMBL" id="RCK63417.1"/>
    </source>
</evidence>
<comment type="caution">
    <text evidence="2">The sequence shown here is derived from an EMBL/GenBank/DDBJ whole genome shotgun (WGS) entry which is preliminary data.</text>
</comment>
<evidence type="ECO:0000313" key="3">
    <source>
        <dbReference type="Proteomes" id="UP000253472"/>
    </source>
</evidence>
<evidence type="ECO:0000256" key="1">
    <source>
        <dbReference type="SAM" id="MobiDB-lite"/>
    </source>
</evidence>
<organism evidence="2 3">
    <name type="scientific">Candida viswanathii</name>
    <dbReference type="NCBI Taxonomy" id="5486"/>
    <lineage>
        <taxon>Eukaryota</taxon>
        <taxon>Fungi</taxon>
        <taxon>Dikarya</taxon>
        <taxon>Ascomycota</taxon>
        <taxon>Saccharomycotina</taxon>
        <taxon>Pichiomycetes</taxon>
        <taxon>Debaryomycetaceae</taxon>
        <taxon>Candida/Lodderomyces clade</taxon>
        <taxon>Candida</taxon>
    </lineage>
</organism>
<gene>
    <name evidence="2" type="ORF">Cantr_09674</name>
</gene>
<keyword evidence="3" id="KW-1185">Reference proteome</keyword>
<dbReference type="STRING" id="5486.A0A367YC80"/>
<proteinExistence type="predicted"/>
<dbReference type="Proteomes" id="UP000253472">
    <property type="component" value="Unassembled WGS sequence"/>
</dbReference>
<protein>
    <submittedName>
        <fullName evidence="2">Uncharacterized protein</fullName>
    </submittedName>
</protein>
<reference evidence="2 3" key="1">
    <citation type="submission" date="2018-06" db="EMBL/GenBank/DDBJ databases">
        <title>Whole genome sequencing of Candida tropicalis (genome annotated by CSBL at Korea University).</title>
        <authorList>
            <person name="Ahn J."/>
        </authorList>
    </citation>
    <scope>NUCLEOTIDE SEQUENCE [LARGE SCALE GENOMIC DNA]</scope>
    <source>
        <strain evidence="2 3">ATCC 20962</strain>
    </source>
</reference>